<evidence type="ECO:0000259" key="3">
    <source>
        <dbReference type="PROSITE" id="PS51186"/>
    </source>
</evidence>
<keyword evidence="2" id="KW-0012">Acyltransferase</keyword>
<gene>
    <name evidence="4" type="ORF">ACFOLC_01235</name>
</gene>
<reference evidence="5" key="1">
    <citation type="journal article" date="2019" name="Int. J. Syst. Evol. Microbiol.">
        <title>The Global Catalogue of Microorganisms (GCM) 10K type strain sequencing project: providing services to taxonomists for standard genome sequencing and annotation.</title>
        <authorList>
            <consortium name="The Broad Institute Genomics Platform"/>
            <consortium name="The Broad Institute Genome Sequencing Center for Infectious Disease"/>
            <person name="Wu L."/>
            <person name="Ma J."/>
        </authorList>
    </citation>
    <scope>NUCLEOTIDE SEQUENCE [LARGE SCALE GENOMIC DNA]</scope>
    <source>
        <strain evidence="5">KCTC 42875</strain>
    </source>
</reference>
<feature type="domain" description="N-acetyltransferase" evidence="3">
    <location>
        <begin position="10"/>
        <end position="146"/>
    </location>
</feature>
<organism evidence="4 5">
    <name type="scientific">Lysobacter cavernae</name>
    <dbReference type="NCBI Taxonomy" id="1685901"/>
    <lineage>
        <taxon>Bacteria</taxon>
        <taxon>Pseudomonadati</taxon>
        <taxon>Pseudomonadota</taxon>
        <taxon>Gammaproteobacteria</taxon>
        <taxon>Lysobacterales</taxon>
        <taxon>Lysobacteraceae</taxon>
        <taxon>Lysobacter</taxon>
    </lineage>
</organism>
<proteinExistence type="predicted"/>
<evidence type="ECO:0000256" key="2">
    <source>
        <dbReference type="ARBA" id="ARBA00023315"/>
    </source>
</evidence>
<dbReference type="InterPro" id="IPR000182">
    <property type="entry name" value="GNAT_dom"/>
</dbReference>
<dbReference type="PROSITE" id="PS51186">
    <property type="entry name" value="GNAT"/>
    <property type="match status" value="1"/>
</dbReference>
<keyword evidence="1" id="KW-0808">Transferase</keyword>
<accession>A0ABV7RJ29</accession>
<evidence type="ECO:0000256" key="1">
    <source>
        <dbReference type="ARBA" id="ARBA00022679"/>
    </source>
</evidence>
<evidence type="ECO:0000313" key="4">
    <source>
        <dbReference type="EMBL" id="MFC3549634.1"/>
    </source>
</evidence>
<dbReference type="Proteomes" id="UP001595740">
    <property type="component" value="Unassembled WGS sequence"/>
</dbReference>
<dbReference type="InterPro" id="IPR050832">
    <property type="entry name" value="Bact_Acetyltransf"/>
</dbReference>
<evidence type="ECO:0000313" key="5">
    <source>
        <dbReference type="Proteomes" id="UP001595740"/>
    </source>
</evidence>
<dbReference type="RefSeq" id="WP_386756891.1">
    <property type="nucleotide sequence ID" value="NZ_JBHRXK010000001.1"/>
</dbReference>
<dbReference type="SUPFAM" id="SSF55729">
    <property type="entry name" value="Acyl-CoA N-acyltransferases (Nat)"/>
    <property type="match status" value="1"/>
</dbReference>
<dbReference type="CDD" id="cd04301">
    <property type="entry name" value="NAT_SF"/>
    <property type="match status" value="1"/>
</dbReference>
<dbReference type="InterPro" id="IPR016181">
    <property type="entry name" value="Acyl_CoA_acyltransferase"/>
</dbReference>
<protein>
    <submittedName>
        <fullName evidence="4">GNAT family N-acetyltransferase</fullName>
    </submittedName>
</protein>
<dbReference type="InterPro" id="IPR057691">
    <property type="entry name" value="DUF7931"/>
</dbReference>
<dbReference type="Pfam" id="PF13673">
    <property type="entry name" value="Acetyltransf_10"/>
    <property type="match status" value="1"/>
</dbReference>
<name>A0ABV7RJ29_9GAMM</name>
<dbReference type="PANTHER" id="PTHR43877:SF1">
    <property type="entry name" value="ACETYLTRANSFERASE"/>
    <property type="match status" value="1"/>
</dbReference>
<dbReference type="Pfam" id="PF25559">
    <property type="entry name" value="DUF7931"/>
    <property type="match status" value="1"/>
</dbReference>
<sequence>MTPAARPFRVEAVAFEDGLPALRAVRDTVFVQEQGVPVELEHDALDPLCRHVIARDADGQPIGTGRLTPERRIGRMAVLAQWRGRGVGEAMLQALIDEARGLGWRELSLHAQASAIAFYARHGFLPFGSRFVEAGLEHQSMRCLLDAVNPVEDHEAALAALLGVIAGARRHLWAYSRELDPGLLDRPEAVAALRRFAVDGGETRLLLQDPAAPQRAIAPLLGLAQRLPTAFAFRAIEEPVDRSYPSAYIANDRGGWYFRALGHRFEGESRLDAPARARQLRALFEPVWERARPCSEYRALGL</sequence>
<dbReference type="PANTHER" id="PTHR43877">
    <property type="entry name" value="AMINOALKYLPHOSPHONATE N-ACETYLTRANSFERASE-RELATED-RELATED"/>
    <property type="match status" value="1"/>
</dbReference>
<comment type="caution">
    <text evidence="4">The sequence shown here is derived from an EMBL/GenBank/DDBJ whole genome shotgun (WGS) entry which is preliminary data.</text>
</comment>
<dbReference type="EMBL" id="JBHRXK010000001">
    <property type="protein sequence ID" value="MFC3549634.1"/>
    <property type="molecule type" value="Genomic_DNA"/>
</dbReference>
<dbReference type="Gene3D" id="3.40.630.30">
    <property type="match status" value="1"/>
</dbReference>
<keyword evidence="5" id="KW-1185">Reference proteome</keyword>